<evidence type="ECO:0000313" key="3">
    <source>
        <dbReference type="Proteomes" id="UP000184509"/>
    </source>
</evidence>
<evidence type="ECO:0000313" key="2">
    <source>
        <dbReference type="EMBL" id="SHF39720.1"/>
    </source>
</evidence>
<organism evidence="2 3">
    <name type="scientific">Bacteroides luti</name>
    <dbReference type="NCBI Taxonomy" id="1297750"/>
    <lineage>
        <taxon>Bacteria</taxon>
        <taxon>Pseudomonadati</taxon>
        <taxon>Bacteroidota</taxon>
        <taxon>Bacteroidia</taxon>
        <taxon>Bacteroidales</taxon>
        <taxon>Bacteroidaceae</taxon>
        <taxon>Bacteroides</taxon>
    </lineage>
</organism>
<dbReference type="SUPFAM" id="SSF54427">
    <property type="entry name" value="NTF2-like"/>
    <property type="match status" value="1"/>
</dbReference>
<dbReference type="EMBL" id="FQTV01000008">
    <property type="protein sequence ID" value="SHF39720.1"/>
    <property type="molecule type" value="Genomic_DNA"/>
</dbReference>
<dbReference type="RefSeq" id="WP_073401304.1">
    <property type="nucleotide sequence ID" value="NZ_FQTV01000008.1"/>
</dbReference>
<accession>A0A1M5BB89</accession>
<evidence type="ECO:0000256" key="1">
    <source>
        <dbReference type="SAM" id="SignalP"/>
    </source>
</evidence>
<dbReference type="Proteomes" id="UP000184509">
    <property type="component" value="Unassembled WGS sequence"/>
</dbReference>
<feature type="chain" id="PRO_5012206133" description="SnoaL-like domain-containing protein" evidence="1">
    <location>
        <begin position="26"/>
        <end position="461"/>
    </location>
</feature>
<dbReference type="AlphaFoldDB" id="A0A1M5BB89"/>
<feature type="signal peptide" evidence="1">
    <location>
        <begin position="1"/>
        <end position="25"/>
    </location>
</feature>
<evidence type="ECO:0008006" key="4">
    <source>
        <dbReference type="Google" id="ProtNLM"/>
    </source>
</evidence>
<dbReference type="InterPro" id="IPR032710">
    <property type="entry name" value="NTF2-like_dom_sf"/>
</dbReference>
<proteinExistence type="predicted"/>
<name>A0A1M5BB89_9BACE</name>
<protein>
    <recommendedName>
        <fullName evidence="4">SnoaL-like domain-containing protein</fullName>
    </recommendedName>
</protein>
<gene>
    <name evidence="2" type="ORF">SAMN05444405_10853</name>
</gene>
<dbReference type="Gene3D" id="3.10.450.50">
    <property type="match status" value="1"/>
</dbReference>
<dbReference type="OrthoDB" id="1437763at2"/>
<keyword evidence="1" id="KW-0732">Signal</keyword>
<reference evidence="2 3" key="1">
    <citation type="submission" date="2016-11" db="EMBL/GenBank/DDBJ databases">
        <authorList>
            <person name="Jaros S."/>
            <person name="Januszkiewicz K."/>
            <person name="Wedrychowicz H."/>
        </authorList>
    </citation>
    <scope>NUCLEOTIDE SEQUENCE [LARGE SCALE GENOMIC DNA]</scope>
    <source>
        <strain evidence="2 3">DSM 26991</strain>
    </source>
</reference>
<sequence length="461" mass="53443">MKPKEIIRNLFLIWALITSTSFCYASTNGSVSGKEFDKIKTEVKDVVNTLITGCEQANFDIAAAVFDNSPDFRYILNGNIFGYDDMLKGVNSMFKTMIDQKYTFLDEKYTILDKWTVLYTAKAQCTMNFKDGHSTVSDPEAMFMLFKKAGDKWKIIYAVESTVDKIIEKKNAENLNQIELFKQRITGVWKCETGKDTIFTWDCKDNGNAFEADSWYESNGKRFWKSKSVIVYDKNSDKYIWTRVFNKGYTDAYAWWFTSPNVLESVPISNITNPSSAYFRMRFEYLSPNSLKQIVTVNNKVVDIFNTQRIDIEEQNDPSFAEMNQREFLKLFSGSWKGELGKDTFEIWNNKITDNSLEINYKDITKGKIVSEGRTFFIYDRDTHKFIGSKITKMKDPYSVIMWFTSKNTVEIIKFKDVNNTPDNCSVRVLLDLTNPNKIIRTFIGEGLSPLVTNYNRINVK</sequence>
<keyword evidence="3" id="KW-1185">Reference proteome</keyword>